<dbReference type="OMA" id="ICHIALH"/>
<dbReference type="Proteomes" id="UP000258309">
    <property type="component" value="Unassembled WGS sequence"/>
</dbReference>
<protein>
    <recommendedName>
        <fullName evidence="1">HNH nuclease domain-containing protein</fullName>
    </recommendedName>
</protein>
<comment type="caution">
    <text evidence="2">The sequence shown here is derived from an EMBL/GenBank/DDBJ whole genome shotgun (WGS) entry which is preliminary data.</text>
</comment>
<dbReference type="Pfam" id="PF13391">
    <property type="entry name" value="HNH_2"/>
    <property type="match status" value="1"/>
</dbReference>
<sequence>MWKVQLQLRAEPPLGVDQRAQAKRRFDRIINHFEAVDNNNNDKYKRTVLLCLMYEHARSEKSRDIFLKAFFQSMKLSMDEDVDFDNKNVEEELRIALFDFADYLLDSFFLPSLRGACLVRDHHRCVISRRFDQDEAINRLNDNGNNAKDDDNNLLFQGVNQFEPLEVAYILPHSLTKGDPSSHLNSSKKAAFEIPNMFDHGVLHLIEGTDIDRPHNALTLGLNFHRLFGDFRVFFTPLSADQQPHTYRIETFLPSIVLRDPLPVTRTLYLTETRTIDLPSPRLLAIHRAIAHILHLSAAGGYINRILKDMEEKGIQADGSTELARFVRLRLGWGSDGTGFESNPRTAAYSSPRKDCRGAEISNRDKPEVLPTTIIESREEEKLKLRVTEVHHRGFSGQLDDTDLTAFSTFGNLRKHVLGHKVNKSDPNEVLQNYHNLVFTTTPDSNIIEGFATPHPREWVICHIALHTSILLIIKLAQTVSEGGYGDNVIQLKFTAKVIKNGLLTNPTAILNIKLQIEY</sequence>
<dbReference type="OrthoDB" id="3597815at2759"/>
<feature type="non-terminal residue" evidence="2">
    <location>
        <position position="1"/>
    </location>
</feature>
<proteinExistence type="predicted"/>
<evidence type="ECO:0000259" key="1">
    <source>
        <dbReference type="Pfam" id="PF13391"/>
    </source>
</evidence>
<evidence type="ECO:0000313" key="2">
    <source>
        <dbReference type="EMBL" id="RFU36171.1"/>
    </source>
</evidence>
<evidence type="ECO:0000313" key="3">
    <source>
        <dbReference type="Proteomes" id="UP000258309"/>
    </source>
</evidence>
<reference evidence="2 3" key="1">
    <citation type="submission" date="2018-05" db="EMBL/GenBank/DDBJ databases">
        <title>Draft genome sequence of Scytalidium lignicola DSM 105466, a ubiquitous saprotrophic fungus.</title>
        <authorList>
            <person name="Buettner E."/>
            <person name="Gebauer A.M."/>
            <person name="Hofrichter M."/>
            <person name="Liers C."/>
            <person name="Kellner H."/>
        </authorList>
    </citation>
    <scope>NUCLEOTIDE SEQUENCE [LARGE SCALE GENOMIC DNA]</scope>
    <source>
        <strain evidence="2 3">DSM 105466</strain>
    </source>
</reference>
<dbReference type="AlphaFoldDB" id="A0A3E2HTB2"/>
<feature type="domain" description="HNH nuclease" evidence="1">
    <location>
        <begin position="158"/>
        <end position="235"/>
    </location>
</feature>
<keyword evidence="3" id="KW-1185">Reference proteome</keyword>
<feature type="non-terminal residue" evidence="2">
    <location>
        <position position="519"/>
    </location>
</feature>
<dbReference type="InterPro" id="IPR003615">
    <property type="entry name" value="HNH_nuc"/>
</dbReference>
<gene>
    <name evidence="2" type="ORF">B7463_g157</name>
</gene>
<name>A0A3E2HTB2_SCYLI</name>
<organism evidence="2 3">
    <name type="scientific">Scytalidium lignicola</name>
    <name type="common">Hyphomycete</name>
    <dbReference type="NCBI Taxonomy" id="5539"/>
    <lineage>
        <taxon>Eukaryota</taxon>
        <taxon>Fungi</taxon>
        <taxon>Dikarya</taxon>
        <taxon>Ascomycota</taxon>
        <taxon>Pezizomycotina</taxon>
        <taxon>Leotiomycetes</taxon>
        <taxon>Leotiomycetes incertae sedis</taxon>
        <taxon>Scytalidium</taxon>
    </lineage>
</organism>
<dbReference type="STRING" id="5539.A0A3E2HTB2"/>
<dbReference type="EMBL" id="NCSJ02000002">
    <property type="protein sequence ID" value="RFU36171.1"/>
    <property type="molecule type" value="Genomic_DNA"/>
</dbReference>
<accession>A0A3E2HTB2</accession>